<evidence type="ECO:0000313" key="3">
    <source>
        <dbReference type="Proteomes" id="UP000693970"/>
    </source>
</evidence>
<reference evidence="2" key="1">
    <citation type="journal article" date="2021" name="Sci. Rep.">
        <title>Diploid genomic architecture of Nitzschia inconspicua, an elite biomass production diatom.</title>
        <authorList>
            <person name="Oliver A."/>
            <person name="Podell S."/>
            <person name="Pinowska A."/>
            <person name="Traller J.C."/>
            <person name="Smith S.R."/>
            <person name="McClure R."/>
            <person name="Beliaev A."/>
            <person name="Bohutskyi P."/>
            <person name="Hill E.A."/>
            <person name="Rabines A."/>
            <person name="Zheng H."/>
            <person name="Allen L.Z."/>
            <person name="Kuo A."/>
            <person name="Grigoriev I.V."/>
            <person name="Allen A.E."/>
            <person name="Hazlebeck D."/>
            <person name="Allen E.E."/>
        </authorList>
    </citation>
    <scope>NUCLEOTIDE SEQUENCE</scope>
    <source>
        <strain evidence="2">Hildebrandi</strain>
    </source>
</reference>
<sequence>MSIPSKASAMSQSPTTAGKRRLYYGIKRRRDHRNKNHTFRDAKNAIIKATAKLYAFPEIAWIDDEREESASFDDYGSSSSSSLDDDPMIKCCSSRTAEYWINEASNKLHKISLDQNHHMHRSMAFFDLDSLVVNSLQLPPSPNHAK</sequence>
<dbReference type="AlphaFoldDB" id="A0A9K3LQM8"/>
<evidence type="ECO:0000313" key="2">
    <source>
        <dbReference type="EMBL" id="KAG7366785.1"/>
    </source>
</evidence>
<feature type="region of interest" description="Disordered" evidence="1">
    <location>
        <begin position="1"/>
        <end position="27"/>
    </location>
</feature>
<dbReference type="Proteomes" id="UP000693970">
    <property type="component" value="Unassembled WGS sequence"/>
</dbReference>
<accession>A0A9K3LQM8</accession>
<reference evidence="2" key="2">
    <citation type="submission" date="2021-04" db="EMBL/GenBank/DDBJ databases">
        <authorList>
            <person name="Podell S."/>
        </authorList>
    </citation>
    <scope>NUCLEOTIDE SEQUENCE</scope>
    <source>
        <strain evidence="2">Hildebrandi</strain>
    </source>
</reference>
<gene>
    <name evidence="2" type="ORF">IV203_029455</name>
</gene>
<dbReference type="EMBL" id="JAGRRH010000007">
    <property type="protein sequence ID" value="KAG7366785.1"/>
    <property type="molecule type" value="Genomic_DNA"/>
</dbReference>
<keyword evidence="3" id="KW-1185">Reference proteome</keyword>
<comment type="caution">
    <text evidence="2">The sequence shown here is derived from an EMBL/GenBank/DDBJ whole genome shotgun (WGS) entry which is preliminary data.</text>
</comment>
<organism evidence="2 3">
    <name type="scientific">Nitzschia inconspicua</name>
    <dbReference type="NCBI Taxonomy" id="303405"/>
    <lineage>
        <taxon>Eukaryota</taxon>
        <taxon>Sar</taxon>
        <taxon>Stramenopiles</taxon>
        <taxon>Ochrophyta</taxon>
        <taxon>Bacillariophyta</taxon>
        <taxon>Bacillariophyceae</taxon>
        <taxon>Bacillariophycidae</taxon>
        <taxon>Bacillariales</taxon>
        <taxon>Bacillariaceae</taxon>
        <taxon>Nitzschia</taxon>
    </lineage>
</organism>
<protein>
    <submittedName>
        <fullName evidence="2">Uncharacterized protein</fullName>
    </submittedName>
</protein>
<evidence type="ECO:0000256" key="1">
    <source>
        <dbReference type="SAM" id="MobiDB-lite"/>
    </source>
</evidence>
<name>A0A9K3LQM8_9STRA</name>
<proteinExistence type="predicted"/>
<feature type="compositionally biased region" description="Basic residues" evidence="1">
    <location>
        <begin position="18"/>
        <end position="27"/>
    </location>
</feature>